<proteinExistence type="predicted"/>
<feature type="region of interest" description="Disordered" evidence="1">
    <location>
        <begin position="1"/>
        <end position="47"/>
    </location>
</feature>
<reference evidence="2" key="1">
    <citation type="submission" date="2014-05" db="EMBL/GenBank/DDBJ databases">
        <authorList>
            <person name="Chronopoulou M."/>
        </authorList>
    </citation>
    <scope>NUCLEOTIDE SEQUENCE</scope>
    <source>
        <tissue evidence="2">Whole organism</tissue>
    </source>
</reference>
<dbReference type="EMBL" id="HACA01006410">
    <property type="protein sequence ID" value="CDW23771.1"/>
    <property type="molecule type" value="Transcribed_RNA"/>
</dbReference>
<sequence length="148" mass="17460">MVSPLDHPELDKGTSSKIDMSPRVEQGARVPKTSKRVIDMSPRDEQGAHVPKTSIRMIDMSPRDEQGARVPKTFMRSSVLLSPVRVLRARHVYGDKNFMYKSEWFVRDWIWMERIFKLLFMERNLCKHCHRFGAWGWCNVFPSPLFFF</sequence>
<evidence type="ECO:0000256" key="1">
    <source>
        <dbReference type="SAM" id="MobiDB-lite"/>
    </source>
</evidence>
<organism evidence="2">
    <name type="scientific">Lepeophtheirus salmonis</name>
    <name type="common">Salmon louse</name>
    <name type="synonym">Caligus salmonis</name>
    <dbReference type="NCBI Taxonomy" id="72036"/>
    <lineage>
        <taxon>Eukaryota</taxon>
        <taxon>Metazoa</taxon>
        <taxon>Ecdysozoa</taxon>
        <taxon>Arthropoda</taxon>
        <taxon>Crustacea</taxon>
        <taxon>Multicrustacea</taxon>
        <taxon>Hexanauplia</taxon>
        <taxon>Copepoda</taxon>
        <taxon>Siphonostomatoida</taxon>
        <taxon>Caligidae</taxon>
        <taxon>Lepeophtheirus</taxon>
    </lineage>
</organism>
<name>A0A0K2TE83_LEPSM</name>
<protein>
    <submittedName>
        <fullName evidence="2">Uncharacterized protein</fullName>
    </submittedName>
</protein>
<accession>A0A0K2TE83</accession>
<evidence type="ECO:0000313" key="2">
    <source>
        <dbReference type="EMBL" id="CDW23771.1"/>
    </source>
</evidence>
<feature type="compositionally biased region" description="Basic and acidic residues" evidence="1">
    <location>
        <begin position="1"/>
        <end position="14"/>
    </location>
</feature>
<dbReference type="AlphaFoldDB" id="A0A0K2TE83"/>
<feature type="compositionally biased region" description="Basic and acidic residues" evidence="1">
    <location>
        <begin position="36"/>
        <end position="47"/>
    </location>
</feature>
<feature type="non-terminal residue" evidence="2">
    <location>
        <position position="148"/>
    </location>
</feature>